<evidence type="ECO:0000313" key="2">
    <source>
        <dbReference type="EMBL" id="CAB9510135.1"/>
    </source>
</evidence>
<keyword evidence="3" id="KW-1185">Reference proteome</keyword>
<feature type="region of interest" description="Disordered" evidence="1">
    <location>
        <begin position="1"/>
        <end position="31"/>
    </location>
</feature>
<dbReference type="EMBL" id="CAICTM010000421">
    <property type="protein sequence ID" value="CAB9510135.1"/>
    <property type="molecule type" value="Genomic_DNA"/>
</dbReference>
<proteinExistence type="predicted"/>
<comment type="caution">
    <text evidence="2">The sequence shown here is derived from an EMBL/GenBank/DDBJ whole genome shotgun (WGS) entry which is preliminary data.</text>
</comment>
<evidence type="ECO:0000313" key="3">
    <source>
        <dbReference type="Proteomes" id="UP001153069"/>
    </source>
</evidence>
<reference evidence="2" key="1">
    <citation type="submission" date="2020-06" db="EMBL/GenBank/DDBJ databases">
        <authorList>
            <consortium name="Plant Systems Biology data submission"/>
        </authorList>
    </citation>
    <scope>NUCLEOTIDE SEQUENCE</scope>
    <source>
        <strain evidence="2">D6</strain>
    </source>
</reference>
<sequence length="110" mass="12357">MVNQRGQMKKLTKVRTRRPTNDEEDAGSKEIEDNAANKALVNKAPTAAMGSLLDGYGVSDDEKAAYQARRRAEKWTQKVDAGNVNSTFRSPRMKSRNYQKLIAVKRTGRN</sequence>
<dbReference type="Proteomes" id="UP001153069">
    <property type="component" value="Unassembled WGS sequence"/>
</dbReference>
<gene>
    <name evidence="2" type="ORF">SEMRO_422_G139630.1</name>
</gene>
<feature type="compositionally biased region" description="Basic residues" evidence="1">
    <location>
        <begin position="7"/>
        <end position="18"/>
    </location>
</feature>
<name>A0A9N8DXI2_9STRA</name>
<accession>A0A9N8DXI2</accession>
<dbReference type="AlphaFoldDB" id="A0A9N8DXI2"/>
<protein>
    <submittedName>
        <fullName evidence="2">Uncharacterized protein</fullName>
    </submittedName>
</protein>
<organism evidence="2 3">
    <name type="scientific">Seminavis robusta</name>
    <dbReference type="NCBI Taxonomy" id="568900"/>
    <lineage>
        <taxon>Eukaryota</taxon>
        <taxon>Sar</taxon>
        <taxon>Stramenopiles</taxon>
        <taxon>Ochrophyta</taxon>
        <taxon>Bacillariophyta</taxon>
        <taxon>Bacillariophyceae</taxon>
        <taxon>Bacillariophycidae</taxon>
        <taxon>Naviculales</taxon>
        <taxon>Naviculaceae</taxon>
        <taxon>Seminavis</taxon>
    </lineage>
</organism>
<evidence type="ECO:0000256" key="1">
    <source>
        <dbReference type="SAM" id="MobiDB-lite"/>
    </source>
</evidence>